<comment type="caution">
    <text evidence="1">The sequence shown here is derived from an EMBL/GenBank/DDBJ whole genome shotgun (WGS) entry which is preliminary data.</text>
</comment>
<dbReference type="Proteomes" id="UP000002815">
    <property type="component" value="Unassembled WGS sequence"/>
</dbReference>
<reference evidence="1 2" key="1">
    <citation type="submission" date="2010-12" db="EMBL/GenBank/DDBJ databases">
        <authorList>
            <person name="Muzny D."/>
            <person name="Qin X."/>
            <person name="Deng J."/>
            <person name="Jiang H."/>
            <person name="Liu Y."/>
            <person name="Qu J."/>
            <person name="Song X.-Z."/>
            <person name="Zhang L."/>
            <person name="Thornton R."/>
            <person name="Coyle M."/>
            <person name="Francisco L."/>
            <person name="Jackson L."/>
            <person name="Javaid M."/>
            <person name="Korchina V."/>
            <person name="Kovar C."/>
            <person name="Mata R."/>
            <person name="Mathew T."/>
            <person name="Ngo R."/>
            <person name="Nguyen L."/>
            <person name="Nguyen N."/>
            <person name="Okwuonu G."/>
            <person name="Ongeri F."/>
            <person name="Pham C."/>
            <person name="Simmons D."/>
            <person name="Wilczek-Boney K."/>
            <person name="Hale W."/>
            <person name="Jakkamsetti A."/>
            <person name="Pham P."/>
            <person name="Ruth R."/>
            <person name="San Lucas F."/>
            <person name="Warren J."/>
            <person name="Zhang J."/>
            <person name="Zhao Z."/>
            <person name="Zhou C."/>
            <person name="Zhu D."/>
            <person name="Lee S."/>
            <person name="Bess C."/>
            <person name="Blankenburg K."/>
            <person name="Forbes L."/>
            <person name="Fu Q."/>
            <person name="Gubbala S."/>
            <person name="Hirani K."/>
            <person name="Jayaseelan J.C."/>
            <person name="Lara F."/>
            <person name="Munidasa M."/>
            <person name="Palculict T."/>
            <person name="Patil S."/>
            <person name="Pu L.-L."/>
            <person name="Saada N."/>
            <person name="Tang L."/>
            <person name="Weissenberger G."/>
            <person name="Zhu Y."/>
            <person name="Hemphill L."/>
            <person name="Shang Y."/>
            <person name="Youmans B."/>
            <person name="Ayvaz T."/>
            <person name="Ross M."/>
            <person name="Santibanez J."/>
            <person name="Aqrawi P."/>
            <person name="Gross S."/>
            <person name="Joshi V."/>
            <person name="Fowler G."/>
            <person name="Nazareth L."/>
            <person name="Reid J."/>
            <person name="Worley K."/>
            <person name="Petrosino J."/>
            <person name="Highlander S."/>
            <person name="Gibbs R."/>
        </authorList>
    </citation>
    <scope>NUCLEOTIDE SEQUENCE [LARGE SCALE GENOMIC DNA]</scope>
    <source>
        <strain evidence="1 2">ATCC 700779</strain>
    </source>
</reference>
<gene>
    <name evidence="1" type="ORF">HMPREF9423_0648</name>
</gene>
<accession>E8JZI5</accession>
<name>E8JZI5_9STRE</name>
<organism evidence="1 2">
    <name type="scientific">Streptococcus infantis ATCC 700779</name>
    <dbReference type="NCBI Taxonomy" id="889204"/>
    <lineage>
        <taxon>Bacteria</taxon>
        <taxon>Bacillati</taxon>
        <taxon>Bacillota</taxon>
        <taxon>Bacilli</taxon>
        <taxon>Lactobacillales</taxon>
        <taxon>Streptococcaceae</taxon>
        <taxon>Streptococcus</taxon>
    </lineage>
</organism>
<dbReference type="AlphaFoldDB" id="E8JZI5"/>
<proteinExistence type="predicted"/>
<evidence type="ECO:0000313" key="1">
    <source>
        <dbReference type="EMBL" id="EFX37004.1"/>
    </source>
</evidence>
<protein>
    <recommendedName>
        <fullName evidence="3">DUF1963 domain-containing protein</fullName>
    </recommendedName>
</protein>
<evidence type="ECO:0008006" key="3">
    <source>
        <dbReference type="Google" id="ProtNLM"/>
    </source>
</evidence>
<keyword evidence="2" id="KW-1185">Reference proteome</keyword>
<dbReference type="HOGENOM" id="CLU_119984_0_0_9"/>
<dbReference type="eggNOG" id="ENOG50308PP">
    <property type="taxonomic scope" value="Bacteria"/>
</dbReference>
<dbReference type="EMBL" id="AEVD01000005">
    <property type="protein sequence ID" value="EFX37004.1"/>
    <property type="molecule type" value="Genomic_DNA"/>
</dbReference>
<sequence>MLEKTTYKFNTRKELKMTKAIQEKVILNEIKEISLNRIGGNIPKYFDDKQDCISEMMFYGCFDHPLKTNFILSIFLPKNHDIMLDNNIYPNCSIKVFTHPKSEESKITSFTNMDLNRIYFEPYRKVNSDDLSGLVTVGGELQLIQEEDYFYKNLEEDGYLYFMSIDEDYYPDNLLNGNYPFDYGKLYIYYKEKDKKGNIDVIAGFWQYS</sequence>
<evidence type="ECO:0000313" key="2">
    <source>
        <dbReference type="Proteomes" id="UP000002815"/>
    </source>
</evidence>